<proteinExistence type="inferred from homology"/>
<dbReference type="SUPFAM" id="SSF53098">
    <property type="entry name" value="Ribonuclease H-like"/>
    <property type="match status" value="1"/>
</dbReference>
<dbReference type="GO" id="GO:0006308">
    <property type="term" value="P:DNA catabolic process"/>
    <property type="evidence" value="ECO:0007669"/>
    <property type="project" value="TreeGrafter"/>
</dbReference>
<evidence type="ECO:0000256" key="4">
    <source>
        <dbReference type="ARBA" id="ARBA00022801"/>
    </source>
</evidence>
<evidence type="ECO:0000256" key="2">
    <source>
        <dbReference type="ARBA" id="ARBA00022722"/>
    </source>
</evidence>
<dbReference type="GO" id="GO:0003676">
    <property type="term" value="F:nucleic acid binding"/>
    <property type="evidence" value="ECO:0007669"/>
    <property type="project" value="InterPro"/>
</dbReference>
<keyword evidence="11" id="KW-1185">Reference proteome</keyword>
<accession>A0A1T5JDE1</accession>
<keyword evidence="6" id="KW-0460">Magnesium</keyword>
<feature type="region of interest" description="Disordered" evidence="8">
    <location>
        <begin position="1"/>
        <end position="20"/>
    </location>
</feature>
<evidence type="ECO:0000313" key="11">
    <source>
        <dbReference type="Proteomes" id="UP000189777"/>
    </source>
</evidence>
<organism evidence="10 11">
    <name type="scientific">Krasilnikoviella flava</name>
    <dbReference type="NCBI Taxonomy" id="526729"/>
    <lineage>
        <taxon>Bacteria</taxon>
        <taxon>Bacillati</taxon>
        <taxon>Actinomycetota</taxon>
        <taxon>Actinomycetes</taxon>
        <taxon>Micrococcales</taxon>
        <taxon>Promicromonosporaceae</taxon>
        <taxon>Krasilnikoviella</taxon>
    </lineage>
</organism>
<gene>
    <name evidence="10" type="ORF">SAMN04324258_1275</name>
</gene>
<keyword evidence="5" id="KW-0269">Exonuclease</keyword>
<dbReference type="Gene3D" id="3.30.420.10">
    <property type="entry name" value="Ribonuclease H-like superfamily/Ribonuclease H"/>
    <property type="match status" value="1"/>
</dbReference>
<dbReference type="NCBIfam" id="NF005927">
    <property type="entry name" value="PRK07942.1"/>
    <property type="match status" value="1"/>
</dbReference>
<keyword evidence="2" id="KW-0540">Nuclease</keyword>
<evidence type="ECO:0000259" key="9">
    <source>
        <dbReference type="SMART" id="SM00479"/>
    </source>
</evidence>
<dbReference type="CDD" id="cd06127">
    <property type="entry name" value="DEDDh"/>
    <property type="match status" value="1"/>
</dbReference>
<comment type="cofactor">
    <cofactor evidence="1">
        <name>Mg(2+)</name>
        <dbReference type="ChEBI" id="CHEBI:18420"/>
    </cofactor>
</comment>
<dbReference type="PANTHER" id="PTHR13058">
    <property type="entry name" value="THREE PRIME REPAIR EXONUCLEASE 1, 2"/>
    <property type="match status" value="1"/>
</dbReference>
<evidence type="ECO:0000256" key="3">
    <source>
        <dbReference type="ARBA" id="ARBA00022723"/>
    </source>
</evidence>
<feature type="region of interest" description="Disordered" evidence="8">
    <location>
        <begin position="228"/>
        <end position="263"/>
    </location>
</feature>
<dbReference type="InterPro" id="IPR012337">
    <property type="entry name" value="RNaseH-like_sf"/>
</dbReference>
<dbReference type="OrthoDB" id="9791657at2"/>
<dbReference type="InterPro" id="IPR036397">
    <property type="entry name" value="RNaseH_sf"/>
</dbReference>
<keyword evidence="4" id="KW-0378">Hydrolase</keyword>
<feature type="compositionally biased region" description="Low complexity" evidence="8">
    <location>
        <begin position="239"/>
        <end position="249"/>
    </location>
</feature>
<dbReference type="RefSeq" id="WP_079572566.1">
    <property type="nucleotide sequence ID" value="NZ_FUZQ01000002.1"/>
</dbReference>
<dbReference type="STRING" id="526729.SAMN04324258_1275"/>
<dbReference type="Pfam" id="PF00929">
    <property type="entry name" value="RNase_T"/>
    <property type="match status" value="1"/>
</dbReference>
<name>A0A1T5JDE1_9MICO</name>
<dbReference type="GO" id="GO:0008296">
    <property type="term" value="F:3'-5'-DNA exonuclease activity"/>
    <property type="evidence" value="ECO:0007669"/>
    <property type="project" value="TreeGrafter"/>
</dbReference>
<dbReference type="Proteomes" id="UP000189777">
    <property type="component" value="Unassembled WGS sequence"/>
</dbReference>
<reference evidence="10 11" key="1">
    <citation type="submission" date="2017-02" db="EMBL/GenBank/DDBJ databases">
        <authorList>
            <person name="Peterson S.W."/>
        </authorList>
    </citation>
    <scope>NUCLEOTIDE SEQUENCE [LARGE SCALE GENOMIC DNA]</scope>
    <source>
        <strain evidence="10 11">DSM 21481</strain>
    </source>
</reference>
<dbReference type="GO" id="GO:0046872">
    <property type="term" value="F:metal ion binding"/>
    <property type="evidence" value="ECO:0007669"/>
    <property type="project" value="UniProtKB-KW"/>
</dbReference>
<evidence type="ECO:0000256" key="5">
    <source>
        <dbReference type="ARBA" id="ARBA00022839"/>
    </source>
</evidence>
<protein>
    <submittedName>
        <fullName evidence="10">DNA polymerase-3 subunit epsilon</fullName>
    </submittedName>
</protein>
<dbReference type="EMBL" id="FUZQ01000002">
    <property type="protein sequence ID" value="SKC49431.1"/>
    <property type="molecule type" value="Genomic_DNA"/>
</dbReference>
<dbReference type="InterPro" id="IPR013520">
    <property type="entry name" value="Ribonucl_H"/>
</dbReference>
<evidence type="ECO:0000256" key="6">
    <source>
        <dbReference type="ARBA" id="ARBA00022842"/>
    </source>
</evidence>
<dbReference type="AlphaFoldDB" id="A0A1T5JDE1"/>
<dbReference type="GO" id="GO:0005737">
    <property type="term" value="C:cytoplasm"/>
    <property type="evidence" value="ECO:0007669"/>
    <property type="project" value="TreeGrafter"/>
</dbReference>
<evidence type="ECO:0000256" key="1">
    <source>
        <dbReference type="ARBA" id="ARBA00001946"/>
    </source>
</evidence>
<evidence type="ECO:0000256" key="8">
    <source>
        <dbReference type="SAM" id="MobiDB-lite"/>
    </source>
</evidence>
<keyword evidence="3" id="KW-0479">Metal-binding</keyword>
<dbReference type="PANTHER" id="PTHR13058:SF19">
    <property type="entry name" value="LD40940P"/>
    <property type="match status" value="1"/>
</dbReference>
<feature type="domain" description="Exonuclease" evidence="9">
    <location>
        <begin position="22"/>
        <end position="203"/>
    </location>
</feature>
<dbReference type="SMART" id="SM00479">
    <property type="entry name" value="EXOIII"/>
    <property type="match status" value="1"/>
</dbReference>
<evidence type="ECO:0000313" key="10">
    <source>
        <dbReference type="EMBL" id="SKC49431.1"/>
    </source>
</evidence>
<sequence length="263" mass="27639">MTTYAEHHAPGASPGTGWSRGPLLGFDTETTGLDVAVDRIVTAALVLRSPDGTRSVRTWLLDPGVAIPAEATAIHGISTAEARAHGQDAVGGLEEIAAILVHHVRDGVPLVAYNASFDLSLLDRELARHGLPTVPERLGRPVAPVLDPLVLDRWLDRAREGKRRLGDLVALYGIEGDGELHQADVDVLATLDVLDAQLVAHPHLRGAALDALHAAQAGAHRAWAERVNAERAASADGRPPTSTSWPSTSGRVATSPRGTGYGG</sequence>
<dbReference type="InterPro" id="IPR040393">
    <property type="entry name" value="TREX1/2"/>
</dbReference>
<evidence type="ECO:0000256" key="7">
    <source>
        <dbReference type="ARBA" id="ARBA00025769"/>
    </source>
</evidence>
<comment type="similarity">
    <text evidence="7">Belongs to the exonuclease superfamily. TREX family.</text>
</comment>